<evidence type="ECO:0000313" key="2">
    <source>
        <dbReference type="Proteomes" id="UP000053660"/>
    </source>
</evidence>
<accession>A0A0B1TGA1</accession>
<dbReference type="AlphaFoldDB" id="A0A0B1TGA1"/>
<organism evidence="1 2">
    <name type="scientific">Oesophagostomum dentatum</name>
    <name type="common">Nodular worm</name>
    <dbReference type="NCBI Taxonomy" id="61180"/>
    <lineage>
        <taxon>Eukaryota</taxon>
        <taxon>Metazoa</taxon>
        <taxon>Ecdysozoa</taxon>
        <taxon>Nematoda</taxon>
        <taxon>Chromadorea</taxon>
        <taxon>Rhabditida</taxon>
        <taxon>Rhabditina</taxon>
        <taxon>Rhabditomorpha</taxon>
        <taxon>Strongyloidea</taxon>
        <taxon>Strongylidae</taxon>
        <taxon>Oesophagostomum</taxon>
    </lineage>
</organism>
<name>A0A0B1TGA1_OESDE</name>
<reference evidence="1 2" key="1">
    <citation type="submission" date="2014-03" db="EMBL/GenBank/DDBJ databases">
        <title>Draft genome of the hookworm Oesophagostomum dentatum.</title>
        <authorList>
            <person name="Mitreva M."/>
        </authorList>
    </citation>
    <scope>NUCLEOTIDE SEQUENCE [LARGE SCALE GENOMIC DNA]</scope>
    <source>
        <strain evidence="1 2">OD-Hann</strain>
    </source>
</reference>
<gene>
    <name evidence="1" type="ORF">OESDEN_03761</name>
</gene>
<proteinExistence type="predicted"/>
<dbReference type="EMBL" id="KN549709">
    <property type="protein sequence ID" value="KHJ96274.1"/>
    <property type="molecule type" value="Genomic_DNA"/>
</dbReference>
<dbReference type="Proteomes" id="UP000053660">
    <property type="component" value="Unassembled WGS sequence"/>
</dbReference>
<protein>
    <submittedName>
        <fullName evidence="1">Uncharacterized protein</fullName>
    </submittedName>
</protein>
<sequence length="102" mass="10891">MCSNRYADNALSTEGRLEFGASNPVCGGSSEGRAPRLCPVVSFSLQSTAIRAVLPGRMPSPLKGYVPSVAIKLLENTTERSAVMDVKVGPFSIKLFFLALEL</sequence>
<evidence type="ECO:0000313" key="1">
    <source>
        <dbReference type="EMBL" id="KHJ96274.1"/>
    </source>
</evidence>
<keyword evidence="2" id="KW-1185">Reference proteome</keyword>